<dbReference type="PROSITE" id="PS01124">
    <property type="entry name" value="HTH_ARAC_FAMILY_2"/>
    <property type="match status" value="1"/>
</dbReference>
<dbReference type="Pfam" id="PF12833">
    <property type="entry name" value="HTH_18"/>
    <property type="match status" value="1"/>
</dbReference>
<keyword evidence="1" id="KW-0805">Transcription regulation</keyword>
<protein>
    <submittedName>
        <fullName evidence="5">Transcriptional regulator, AraC family</fullName>
    </submittedName>
</protein>
<dbReference type="PANTHER" id="PTHR43280:SF2">
    <property type="entry name" value="HTH-TYPE TRANSCRIPTIONAL REGULATOR EXSA"/>
    <property type="match status" value="1"/>
</dbReference>
<dbReference type="InterPro" id="IPR009057">
    <property type="entry name" value="Homeodomain-like_sf"/>
</dbReference>
<dbReference type="InterPro" id="IPR018060">
    <property type="entry name" value="HTH_AraC"/>
</dbReference>
<reference evidence="6" key="1">
    <citation type="submission" date="2009-08" db="EMBL/GenBank/DDBJ databases">
        <title>The complete genome of Chitinophaga pinensis DSM 2588.</title>
        <authorList>
            <consortium name="US DOE Joint Genome Institute (JGI-PGF)"/>
            <person name="Lucas S."/>
            <person name="Copeland A."/>
            <person name="Lapidus A."/>
            <person name="Glavina del Rio T."/>
            <person name="Dalin E."/>
            <person name="Tice H."/>
            <person name="Bruce D."/>
            <person name="Goodwin L."/>
            <person name="Pitluck S."/>
            <person name="Kyrpides N."/>
            <person name="Mavromatis K."/>
            <person name="Ivanova N."/>
            <person name="Mikhailova N."/>
            <person name="Sims D."/>
            <person name="Meinche L."/>
            <person name="Brettin T."/>
            <person name="Detter J.C."/>
            <person name="Han C."/>
            <person name="Larimer F."/>
            <person name="Land M."/>
            <person name="Hauser L."/>
            <person name="Markowitz V."/>
            <person name="Cheng J.-F."/>
            <person name="Hugenholtz P."/>
            <person name="Woyke T."/>
            <person name="Wu D."/>
            <person name="Spring S."/>
            <person name="Klenk H.-P."/>
            <person name="Eisen J.A."/>
        </authorList>
    </citation>
    <scope>NUCLEOTIDE SEQUENCE [LARGE SCALE GENOMIC DNA]</scope>
    <source>
        <strain evidence="6">ATCC 43595 / DSM 2588 / LMG 13176 / NBRC 15968 / NCIMB 11800 / UQM 2034</strain>
    </source>
</reference>
<gene>
    <name evidence="5" type="ordered locus">Cpin_3156</name>
</gene>
<dbReference type="KEGG" id="cpi:Cpin_3156"/>
<dbReference type="SMART" id="SM00342">
    <property type="entry name" value="HTH_ARAC"/>
    <property type="match status" value="1"/>
</dbReference>
<dbReference type="PRINTS" id="PR00032">
    <property type="entry name" value="HTHARAC"/>
</dbReference>
<dbReference type="GO" id="GO:0003700">
    <property type="term" value="F:DNA-binding transcription factor activity"/>
    <property type="evidence" value="ECO:0007669"/>
    <property type="project" value="InterPro"/>
</dbReference>
<dbReference type="InterPro" id="IPR020449">
    <property type="entry name" value="Tscrpt_reg_AraC-type_HTH"/>
</dbReference>
<dbReference type="Gene3D" id="1.10.10.60">
    <property type="entry name" value="Homeodomain-like"/>
    <property type="match status" value="1"/>
</dbReference>
<reference evidence="5 6" key="2">
    <citation type="journal article" date="2010" name="Stand. Genomic Sci.">
        <title>Complete genome sequence of Chitinophaga pinensis type strain (UQM 2034).</title>
        <authorList>
            <person name="Glavina Del Rio T."/>
            <person name="Abt B."/>
            <person name="Spring S."/>
            <person name="Lapidus A."/>
            <person name="Nolan M."/>
            <person name="Tice H."/>
            <person name="Copeland A."/>
            <person name="Cheng J.F."/>
            <person name="Chen F."/>
            <person name="Bruce D."/>
            <person name="Goodwin L."/>
            <person name="Pitluck S."/>
            <person name="Ivanova N."/>
            <person name="Mavromatis K."/>
            <person name="Mikhailova N."/>
            <person name="Pati A."/>
            <person name="Chen A."/>
            <person name="Palaniappan K."/>
            <person name="Land M."/>
            <person name="Hauser L."/>
            <person name="Chang Y.J."/>
            <person name="Jeffries C.D."/>
            <person name="Chain P."/>
            <person name="Saunders E."/>
            <person name="Detter J.C."/>
            <person name="Brettin T."/>
            <person name="Rohde M."/>
            <person name="Goker M."/>
            <person name="Bristow J."/>
            <person name="Eisen J.A."/>
            <person name="Markowitz V."/>
            <person name="Hugenholtz P."/>
            <person name="Kyrpides N.C."/>
            <person name="Klenk H.P."/>
            <person name="Lucas S."/>
        </authorList>
    </citation>
    <scope>NUCLEOTIDE SEQUENCE [LARGE SCALE GENOMIC DNA]</scope>
    <source>
        <strain evidence="6">ATCC 43595 / DSM 2588 / LMG 13176 / NBRC 15968 / NCIMB 11800 / UQM 2034</strain>
    </source>
</reference>
<keyword evidence="2" id="KW-0238">DNA-binding</keyword>
<keyword evidence="3" id="KW-0804">Transcription</keyword>
<evidence type="ECO:0000259" key="4">
    <source>
        <dbReference type="PROSITE" id="PS01124"/>
    </source>
</evidence>
<evidence type="ECO:0000256" key="1">
    <source>
        <dbReference type="ARBA" id="ARBA00023015"/>
    </source>
</evidence>
<feature type="domain" description="HTH araC/xylS-type" evidence="4">
    <location>
        <begin position="223"/>
        <end position="325"/>
    </location>
</feature>
<proteinExistence type="predicted"/>
<dbReference type="RefSeq" id="WP_012790799.1">
    <property type="nucleotide sequence ID" value="NC_013132.1"/>
</dbReference>
<dbReference type="GO" id="GO:0043565">
    <property type="term" value="F:sequence-specific DNA binding"/>
    <property type="evidence" value="ECO:0007669"/>
    <property type="project" value="InterPro"/>
</dbReference>
<sequence>MRLHVHPSNLPDPGIVAKPPPSVRAFIIPWAQIDYRTYSFGSILRQHFRSRHFTIYHFLFDVVKPTLVELHCSQPYVALQFTLVGKCYGKLLGGMNYVAEEGKTILFYLAKGIHNGTIETGRYQSILIQFNLMMLTELAEDMPFLEKLRERLLTLAGKGDQLPPLPISYFMAGVIDKMLKSRLTNGALNLALKTGIFELVGLYNQALTSSEYTTNLPAVQHKDKLVDMYNTILYRPNIRSCKLSVFSQKYFLSQVTLSRYFNQLFQVHVADFVLEQVMKKATWLLLNTDNPIADIAEELGYSSVSNFSRAFTEYSGHSPMQLRRRKE</sequence>
<organism evidence="5 6">
    <name type="scientific">Chitinophaga pinensis (strain ATCC 43595 / DSM 2588 / LMG 13176 / NBRC 15968 / NCIMB 11800 / UQM 2034)</name>
    <dbReference type="NCBI Taxonomy" id="485918"/>
    <lineage>
        <taxon>Bacteria</taxon>
        <taxon>Pseudomonadati</taxon>
        <taxon>Bacteroidota</taxon>
        <taxon>Chitinophagia</taxon>
        <taxon>Chitinophagales</taxon>
        <taxon>Chitinophagaceae</taxon>
        <taxon>Chitinophaga</taxon>
    </lineage>
</organism>
<dbReference type="PANTHER" id="PTHR43280">
    <property type="entry name" value="ARAC-FAMILY TRANSCRIPTIONAL REGULATOR"/>
    <property type="match status" value="1"/>
</dbReference>
<dbReference type="SUPFAM" id="SSF46689">
    <property type="entry name" value="Homeodomain-like"/>
    <property type="match status" value="1"/>
</dbReference>
<dbReference type="OrthoDB" id="644174at2"/>
<name>A0A979G4N0_CHIPD</name>
<dbReference type="AlphaFoldDB" id="A0A979G4N0"/>
<evidence type="ECO:0000313" key="5">
    <source>
        <dbReference type="EMBL" id="ACU60623.1"/>
    </source>
</evidence>
<evidence type="ECO:0000256" key="2">
    <source>
        <dbReference type="ARBA" id="ARBA00023125"/>
    </source>
</evidence>
<dbReference type="EMBL" id="CP001699">
    <property type="protein sequence ID" value="ACU60623.1"/>
    <property type="molecule type" value="Genomic_DNA"/>
</dbReference>
<accession>A0A979G4N0</accession>
<evidence type="ECO:0000313" key="6">
    <source>
        <dbReference type="Proteomes" id="UP000002215"/>
    </source>
</evidence>
<evidence type="ECO:0000256" key="3">
    <source>
        <dbReference type="ARBA" id="ARBA00023163"/>
    </source>
</evidence>
<dbReference type="Proteomes" id="UP000002215">
    <property type="component" value="Chromosome"/>
</dbReference>